<comment type="caution">
    <text evidence="2">The sequence shown here is derived from an EMBL/GenBank/DDBJ whole genome shotgun (WGS) entry which is preliminary data.</text>
</comment>
<proteinExistence type="predicted"/>
<protein>
    <recommendedName>
        <fullName evidence="1">Thioredoxin domain-containing protein</fullName>
    </recommendedName>
</protein>
<dbReference type="Proteomes" id="UP001295684">
    <property type="component" value="Unassembled WGS sequence"/>
</dbReference>
<dbReference type="SUPFAM" id="SSF52833">
    <property type="entry name" value="Thioredoxin-like"/>
    <property type="match status" value="1"/>
</dbReference>
<dbReference type="GO" id="GO:0015035">
    <property type="term" value="F:protein-disulfide reductase activity"/>
    <property type="evidence" value="ECO:0007669"/>
    <property type="project" value="TreeGrafter"/>
</dbReference>
<dbReference type="InterPro" id="IPR036249">
    <property type="entry name" value="Thioredoxin-like_sf"/>
</dbReference>
<dbReference type="PANTHER" id="PTHR45663:SF11">
    <property type="entry name" value="GEO12009P1"/>
    <property type="match status" value="1"/>
</dbReference>
<gene>
    <name evidence="2" type="ORF">ECRASSUSDP1_LOCUS22867</name>
</gene>
<dbReference type="GO" id="GO:0005737">
    <property type="term" value="C:cytoplasm"/>
    <property type="evidence" value="ECO:0007669"/>
    <property type="project" value="TreeGrafter"/>
</dbReference>
<evidence type="ECO:0000259" key="1">
    <source>
        <dbReference type="PROSITE" id="PS51352"/>
    </source>
</evidence>
<dbReference type="InterPro" id="IPR013766">
    <property type="entry name" value="Thioredoxin_domain"/>
</dbReference>
<dbReference type="Pfam" id="PF00085">
    <property type="entry name" value="Thioredoxin"/>
    <property type="match status" value="1"/>
</dbReference>
<keyword evidence="3" id="KW-1185">Reference proteome</keyword>
<dbReference type="Gene3D" id="3.40.30.10">
    <property type="entry name" value="Glutaredoxin"/>
    <property type="match status" value="1"/>
</dbReference>
<dbReference type="PROSITE" id="PS51352">
    <property type="entry name" value="THIOREDOXIN_2"/>
    <property type="match status" value="1"/>
</dbReference>
<sequence>MFARSLFNTRMANTARSMFKPVQMMRQARFNFMTLNQNMLNAQNVQLSRNFCTKEGSELMDNLEDISEWETKVIQNDKLVLLQASATWCGPCKTFKDKLHTCISAHPKKDSISWIHFDIDAHKELVEMLDIQSVPTLYSIKSGQILDRMIGTPEKDEAMGEFIDKSFEQVDEEE</sequence>
<reference evidence="2" key="1">
    <citation type="submission" date="2023-07" db="EMBL/GenBank/DDBJ databases">
        <authorList>
            <consortium name="AG Swart"/>
            <person name="Singh M."/>
            <person name="Singh A."/>
            <person name="Seah K."/>
            <person name="Emmerich C."/>
        </authorList>
    </citation>
    <scope>NUCLEOTIDE SEQUENCE</scope>
    <source>
        <strain evidence="2">DP1</strain>
    </source>
</reference>
<dbReference type="AlphaFoldDB" id="A0AAD2D5M4"/>
<dbReference type="CDD" id="cd02947">
    <property type="entry name" value="TRX_family"/>
    <property type="match status" value="1"/>
</dbReference>
<organism evidence="2 3">
    <name type="scientific">Euplotes crassus</name>
    <dbReference type="NCBI Taxonomy" id="5936"/>
    <lineage>
        <taxon>Eukaryota</taxon>
        <taxon>Sar</taxon>
        <taxon>Alveolata</taxon>
        <taxon>Ciliophora</taxon>
        <taxon>Intramacronucleata</taxon>
        <taxon>Spirotrichea</taxon>
        <taxon>Hypotrichia</taxon>
        <taxon>Euplotida</taxon>
        <taxon>Euplotidae</taxon>
        <taxon>Moneuplotes</taxon>
    </lineage>
</organism>
<evidence type="ECO:0000313" key="3">
    <source>
        <dbReference type="Proteomes" id="UP001295684"/>
    </source>
</evidence>
<dbReference type="EMBL" id="CAMPGE010023475">
    <property type="protein sequence ID" value="CAI2381412.1"/>
    <property type="molecule type" value="Genomic_DNA"/>
</dbReference>
<evidence type="ECO:0000313" key="2">
    <source>
        <dbReference type="EMBL" id="CAI2381412.1"/>
    </source>
</evidence>
<name>A0AAD2D5M4_EUPCR</name>
<dbReference type="PANTHER" id="PTHR45663">
    <property type="entry name" value="GEO12009P1"/>
    <property type="match status" value="1"/>
</dbReference>
<feature type="domain" description="Thioredoxin" evidence="1">
    <location>
        <begin position="36"/>
        <end position="168"/>
    </location>
</feature>
<accession>A0AAD2D5M4</accession>